<evidence type="ECO:0000313" key="3">
    <source>
        <dbReference type="Proteomes" id="UP000009149"/>
    </source>
</evidence>
<reference evidence="2 3" key="1">
    <citation type="journal article" date="2008" name="Biol. Direct">
        <title>Complete genome sequence of the extremely acidophilic methanotroph isolate V4, Methylacidiphilum infernorum, a representative of the bacterial phylum Verrucomicrobia.</title>
        <authorList>
            <person name="Hou S."/>
            <person name="Makarova K.S."/>
            <person name="Saw J.H."/>
            <person name="Senin P."/>
            <person name="Ly B.V."/>
            <person name="Zhou Z."/>
            <person name="Ren Y."/>
            <person name="Wang J."/>
            <person name="Galperin M.Y."/>
            <person name="Omelchenko M.V."/>
            <person name="Wolf Y.I."/>
            <person name="Yutin N."/>
            <person name="Koonin E.V."/>
            <person name="Stott M.B."/>
            <person name="Mountain B.W."/>
            <person name="Crowe M.A."/>
            <person name="Smirnova A.V."/>
            <person name="Dunfield P.F."/>
            <person name="Feng L."/>
            <person name="Wang L."/>
            <person name="Alam M."/>
        </authorList>
    </citation>
    <scope>NUCLEOTIDE SEQUENCE [LARGE SCALE GENOMIC DNA]</scope>
    <source>
        <strain evidence="3">Isolate V4</strain>
    </source>
</reference>
<dbReference type="Proteomes" id="UP000009149">
    <property type="component" value="Chromosome"/>
</dbReference>
<accession>B3E0M9</accession>
<dbReference type="STRING" id="481448.Minf_0728"/>
<sequence>MRNKANGQSGVQKEEQGKKGCKPIDRVRFQQGMMNERE</sequence>
<dbReference type="EMBL" id="CP000975">
    <property type="protein sequence ID" value="ACD82783.1"/>
    <property type="molecule type" value="Genomic_DNA"/>
</dbReference>
<name>B3E0M9_METI4</name>
<protein>
    <submittedName>
        <fullName evidence="2">Uncharacterized protein</fullName>
    </submittedName>
</protein>
<dbReference type="AlphaFoldDB" id="B3E0M9"/>
<organism evidence="2 3">
    <name type="scientific">Methylacidiphilum infernorum (isolate V4)</name>
    <name type="common">Methylokorus infernorum (strain V4)</name>
    <dbReference type="NCBI Taxonomy" id="481448"/>
    <lineage>
        <taxon>Bacteria</taxon>
        <taxon>Pseudomonadati</taxon>
        <taxon>Verrucomicrobiota</taxon>
        <taxon>Methylacidiphilae</taxon>
        <taxon>Methylacidiphilales</taxon>
        <taxon>Methylacidiphilaceae</taxon>
        <taxon>Methylacidiphilum (ex Ratnadevi et al. 2023)</taxon>
    </lineage>
</organism>
<feature type="compositionally biased region" description="Basic and acidic residues" evidence="1">
    <location>
        <begin position="12"/>
        <end position="28"/>
    </location>
</feature>
<dbReference type="KEGG" id="min:Minf_0728"/>
<feature type="compositionally biased region" description="Polar residues" evidence="1">
    <location>
        <begin position="1"/>
        <end position="11"/>
    </location>
</feature>
<feature type="region of interest" description="Disordered" evidence="1">
    <location>
        <begin position="1"/>
        <end position="38"/>
    </location>
</feature>
<evidence type="ECO:0000313" key="2">
    <source>
        <dbReference type="EMBL" id="ACD82783.1"/>
    </source>
</evidence>
<evidence type="ECO:0000256" key="1">
    <source>
        <dbReference type="SAM" id="MobiDB-lite"/>
    </source>
</evidence>
<proteinExistence type="predicted"/>
<dbReference type="HOGENOM" id="CLU_3329997_0_0_0"/>
<gene>
    <name evidence="2" type="ordered locus">Minf_0728</name>
</gene>